<proteinExistence type="predicted"/>
<keyword evidence="2" id="KW-0805">Transcription regulation</keyword>
<dbReference type="PANTHER" id="PTHR31845:SF10">
    <property type="entry name" value="ZN(II)2CYS6 TRANSCRIPTION FACTOR (EUROFUNG)"/>
    <property type="match status" value="1"/>
</dbReference>
<keyword evidence="8" id="KW-1185">Reference proteome</keyword>
<evidence type="ECO:0000256" key="2">
    <source>
        <dbReference type="ARBA" id="ARBA00023015"/>
    </source>
</evidence>
<keyword evidence="3" id="KW-0238">DNA-binding</keyword>
<keyword evidence="5" id="KW-0539">Nucleus</keyword>
<evidence type="ECO:0008006" key="9">
    <source>
        <dbReference type="Google" id="ProtNLM"/>
    </source>
</evidence>
<dbReference type="PANTHER" id="PTHR31845">
    <property type="entry name" value="FINGER DOMAIN PROTEIN, PUTATIVE-RELATED"/>
    <property type="match status" value="1"/>
</dbReference>
<name>A0ABR4CGL5_9HELO</name>
<keyword evidence="4" id="KW-0804">Transcription</keyword>
<evidence type="ECO:0000256" key="4">
    <source>
        <dbReference type="ARBA" id="ARBA00023163"/>
    </source>
</evidence>
<comment type="subcellular location">
    <subcellularLocation>
        <location evidence="1">Nucleus</location>
    </subcellularLocation>
</comment>
<reference evidence="7 8" key="1">
    <citation type="journal article" date="2024" name="Commun. Biol.">
        <title>Comparative genomic analysis of thermophilic fungi reveals convergent evolutionary adaptations and gene losses.</title>
        <authorList>
            <person name="Steindorff A.S."/>
            <person name="Aguilar-Pontes M.V."/>
            <person name="Robinson A.J."/>
            <person name="Andreopoulos B."/>
            <person name="LaButti K."/>
            <person name="Kuo A."/>
            <person name="Mondo S."/>
            <person name="Riley R."/>
            <person name="Otillar R."/>
            <person name="Haridas S."/>
            <person name="Lipzen A."/>
            <person name="Grimwood J."/>
            <person name="Schmutz J."/>
            <person name="Clum A."/>
            <person name="Reid I.D."/>
            <person name="Moisan M.C."/>
            <person name="Butler G."/>
            <person name="Nguyen T.T.M."/>
            <person name="Dewar K."/>
            <person name="Conant G."/>
            <person name="Drula E."/>
            <person name="Henrissat B."/>
            <person name="Hansel C."/>
            <person name="Singer S."/>
            <person name="Hutchinson M.I."/>
            <person name="de Vries R.P."/>
            <person name="Natvig D.O."/>
            <person name="Powell A.J."/>
            <person name="Tsang A."/>
            <person name="Grigoriev I.V."/>
        </authorList>
    </citation>
    <scope>NUCLEOTIDE SEQUENCE [LARGE SCALE GENOMIC DNA]</scope>
    <source>
        <strain evidence="7 8">CBS 494.80</strain>
    </source>
</reference>
<sequence length="675" mass="75842">MELLYEQDEFGMVSNDKFSNSISGLSHHHQPTRTQNGHRTFPSPYSDRHASQNLEDSLLRCSRLNKECLVLPRVTRKRRSPNTASNTAALEQKIESLVSLLSSTQAAGVPIRSSHLTPPESLGLSEPSPPADCQNDQQDEDFPSVERRWVDGPRGDIRHSTWIPPPGGGNTVSTQIYVGGHELFPPILDRSGNEISCINGQGQAQSQAPAPAVQQDANALLHLFREDFLPRFPFIVIPNGMSADTLRSQKPWLYKAVMTAAFQQDRVMQIEMSKQFLMDISAAMLLRGEKSLDMLQGLIVYNAWSYYYSPVIPSWQSTGIHQLSIALLFDLGLTRPVRDNEGPLSDVSRATGQKDEHERTLDERRALLCCYFLTSVSAFCLKKMEGLRYSAYIEHCCEVLFTGAVHESDVLLASLCKLQNIIEPVYRAFADKAKVDNNKAPVWMLVKLVRAEMENFWKCLPATTQQDQNMLMSYNSAEVFTYEPSIYAPFFRTSTTPGSTSPQRMDMLYGCLISSQKLLNGYINQPHQAYKGLSVIDLSHIGRGLSTLLKLSLVEEVGWDLAHVRQTVNLSFYFDGLVERFERVGEVVDGMQKRTPRDRANSFPTGCARAMRMVQHWYEAKIAAEAAPSSQHAMNEPSTVPSPGMEDVMLDDTFDYMNDANWLDLMGDFNFNLPV</sequence>
<evidence type="ECO:0000256" key="5">
    <source>
        <dbReference type="ARBA" id="ARBA00023242"/>
    </source>
</evidence>
<protein>
    <recommendedName>
        <fullName evidence="9">Transcription factor domain-containing protein</fullName>
    </recommendedName>
</protein>
<accession>A0ABR4CGL5</accession>
<dbReference type="EMBL" id="JAZHXI010000008">
    <property type="protein sequence ID" value="KAL2069099.1"/>
    <property type="molecule type" value="Genomic_DNA"/>
</dbReference>
<evidence type="ECO:0000256" key="3">
    <source>
        <dbReference type="ARBA" id="ARBA00023125"/>
    </source>
</evidence>
<organism evidence="7 8">
    <name type="scientific">Oculimacula yallundae</name>
    <dbReference type="NCBI Taxonomy" id="86028"/>
    <lineage>
        <taxon>Eukaryota</taxon>
        <taxon>Fungi</taxon>
        <taxon>Dikarya</taxon>
        <taxon>Ascomycota</taxon>
        <taxon>Pezizomycotina</taxon>
        <taxon>Leotiomycetes</taxon>
        <taxon>Helotiales</taxon>
        <taxon>Ploettnerulaceae</taxon>
        <taxon>Oculimacula</taxon>
    </lineage>
</organism>
<gene>
    <name evidence="7" type="ORF">VTL71DRAFT_15437</name>
</gene>
<comment type="caution">
    <text evidence="7">The sequence shown here is derived from an EMBL/GenBank/DDBJ whole genome shotgun (WGS) entry which is preliminary data.</text>
</comment>
<evidence type="ECO:0000313" key="8">
    <source>
        <dbReference type="Proteomes" id="UP001595075"/>
    </source>
</evidence>
<dbReference type="CDD" id="cd12148">
    <property type="entry name" value="fungal_TF_MHR"/>
    <property type="match status" value="1"/>
</dbReference>
<evidence type="ECO:0000256" key="1">
    <source>
        <dbReference type="ARBA" id="ARBA00004123"/>
    </source>
</evidence>
<dbReference type="InterPro" id="IPR051089">
    <property type="entry name" value="prtT"/>
</dbReference>
<evidence type="ECO:0000256" key="6">
    <source>
        <dbReference type="SAM" id="MobiDB-lite"/>
    </source>
</evidence>
<feature type="region of interest" description="Disordered" evidence="6">
    <location>
        <begin position="23"/>
        <end position="42"/>
    </location>
</feature>
<evidence type="ECO:0000313" key="7">
    <source>
        <dbReference type="EMBL" id="KAL2069099.1"/>
    </source>
</evidence>
<dbReference type="Proteomes" id="UP001595075">
    <property type="component" value="Unassembled WGS sequence"/>
</dbReference>
<feature type="region of interest" description="Disordered" evidence="6">
    <location>
        <begin position="110"/>
        <end position="141"/>
    </location>
</feature>